<comment type="caution">
    <text evidence="2">The sequence shown here is derived from an EMBL/GenBank/DDBJ whole genome shotgun (WGS) entry which is preliminary data.</text>
</comment>
<dbReference type="Proteomes" id="UP000280307">
    <property type="component" value="Unassembled WGS sequence"/>
</dbReference>
<feature type="transmembrane region" description="Helical" evidence="1">
    <location>
        <begin position="104"/>
        <end position="125"/>
    </location>
</feature>
<name>A0A426U6L4_9CHLR</name>
<evidence type="ECO:0000313" key="2">
    <source>
        <dbReference type="EMBL" id="RRR75634.1"/>
    </source>
</evidence>
<keyword evidence="1" id="KW-0472">Membrane</keyword>
<gene>
    <name evidence="2" type="ORF">EI684_04235</name>
</gene>
<reference evidence="2 3" key="1">
    <citation type="submission" date="2018-12" db="EMBL/GenBank/DDBJ databases">
        <title>Genome Sequence of Candidatus Viridilinea halotolerans isolated from saline sulfide-rich spring.</title>
        <authorList>
            <person name="Grouzdev D.S."/>
            <person name="Burganskaya E.I."/>
            <person name="Krutkina M.S."/>
            <person name="Sukhacheva M.V."/>
            <person name="Gorlenko V.M."/>
        </authorList>
    </citation>
    <scope>NUCLEOTIDE SEQUENCE [LARGE SCALE GENOMIC DNA]</scope>
    <source>
        <strain evidence="2">Chok-6</strain>
    </source>
</reference>
<keyword evidence="1" id="KW-0812">Transmembrane</keyword>
<sequence>MTNHPARTWLFAATALYLLLALITLGPVLPHFATAIMGGPIADVDGWQNVWHLWWAAQALTTGQNPFVTPLLFHPDGALLYVQPLNLSNGMLVLPLTLAFGPVAGYNSAVLLALVLAGLAGYLLALRITGHPFAALIGGLAFAWSPFHLTRLYDGQLELIALQWPAFYALFALRAVEERRMRDALLSGLMLALTGYTSWYYLLFMLVWSGVFALLWLQRPWLVALRQWAIIGGVALLLLAPALLPGMWSLYAAERSLDEVDPEDLRTYSANLVDFALPSYLHPLWGQTVGRAAGSAWHQLSGDWNVALGYTILLLAALGLGMARTRAWRWSILAGVGMLFALGPELLVATWRTGIPLPYQLVQALPGAAFGLRPMRFAMLTTLALVPLVALGVRELLARVGQRQHLVALGLLALALFELLPMQCQLYAADVHPYYATLGPADGALLHVPVPLYKGIAPQKAQMLHGAPIIGGYLARTPAYDLLAAPGIRSFLHLQPEHEQLLDPSGTALAVFNYYQIRQVIVNWDQIHPERRPLVAEALSQILPDVAPVYSDATLTAYAVPEVEPQPFAFFGNGWHPEEQQEGRRWRWMGNHADLLLFNPDQKSYRIELRMNLESYQQPRELQMTFQGRPLAQWQIPAHEKPLARTLHILLPAGEQRIRLSAPVELEAIAPGRSLSLVLTEIEFVVRGGVDRTLTLEATDR</sequence>
<keyword evidence="1" id="KW-1133">Transmembrane helix</keyword>
<protein>
    <recommendedName>
        <fullName evidence="4">YfhO family protein</fullName>
    </recommendedName>
</protein>
<dbReference type="EMBL" id="RSAS01000173">
    <property type="protein sequence ID" value="RRR75634.1"/>
    <property type="molecule type" value="Genomic_DNA"/>
</dbReference>
<feature type="transmembrane region" description="Helical" evidence="1">
    <location>
        <begin position="132"/>
        <end position="149"/>
    </location>
</feature>
<evidence type="ECO:0000313" key="3">
    <source>
        <dbReference type="Proteomes" id="UP000280307"/>
    </source>
</evidence>
<accession>A0A426U6L4</accession>
<feature type="transmembrane region" description="Helical" evidence="1">
    <location>
        <begin position="199"/>
        <end position="217"/>
    </location>
</feature>
<feature type="transmembrane region" description="Helical" evidence="1">
    <location>
        <begin position="405"/>
        <end position="422"/>
    </location>
</feature>
<feature type="transmembrane region" description="Helical" evidence="1">
    <location>
        <begin position="304"/>
        <end position="323"/>
    </location>
</feature>
<feature type="transmembrane region" description="Helical" evidence="1">
    <location>
        <begin position="330"/>
        <end position="351"/>
    </location>
</feature>
<dbReference type="AlphaFoldDB" id="A0A426U6L4"/>
<feature type="transmembrane region" description="Helical" evidence="1">
    <location>
        <begin position="375"/>
        <end position="393"/>
    </location>
</feature>
<evidence type="ECO:0008006" key="4">
    <source>
        <dbReference type="Google" id="ProtNLM"/>
    </source>
</evidence>
<proteinExistence type="predicted"/>
<evidence type="ECO:0000256" key="1">
    <source>
        <dbReference type="SAM" id="Phobius"/>
    </source>
</evidence>
<organism evidence="2 3">
    <name type="scientific">Candidatus Viridilinea halotolerans</name>
    <dbReference type="NCBI Taxonomy" id="2491704"/>
    <lineage>
        <taxon>Bacteria</taxon>
        <taxon>Bacillati</taxon>
        <taxon>Chloroflexota</taxon>
        <taxon>Chloroflexia</taxon>
        <taxon>Chloroflexales</taxon>
        <taxon>Chloroflexineae</taxon>
        <taxon>Oscillochloridaceae</taxon>
        <taxon>Candidatus Viridilinea</taxon>
    </lineage>
</organism>
<feature type="transmembrane region" description="Helical" evidence="1">
    <location>
        <begin position="229"/>
        <end position="251"/>
    </location>
</feature>